<organism evidence="3 4">
    <name type="scientific">Paenibacillus cremeus</name>
    <dbReference type="NCBI Taxonomy" id="2163881"/>
    <lineage>
        <taxon>Bacteria</taxon>
        <taxon>Bacillati</taxon>
        <taxon>Bacillota</taxon>
        <taxon>Bacilli</taxon>
        <taxon>Bacillales</taxon>
        <taxon>Paenibacillaceae</taxon>
        <taxon>Paenibacillus</taxon>
    </lineage>
</organism>
<keyword evidence="2" id="KW-0456">Lyase</keyword>
<reference evidence="3 4" key="1">
    <citation type="submission" date="2019-07" db="EMBL/GenBank/DDBJ databases">
        <authorList>
            <person name="Kim J."/>
        </authorList>
    </citation>
    <scope>NUCLEOTIDE SEQUENCE [LARGE SCALE GENOMIC DNA]</scope>
    <source>
        <strain evidence="3 4">JC52</strain>
    </source>
</reference>
<dbReference type="RefSeq" id="WP_144853880.1">
    <property type="nucleotide sequence ID" value="NZ_VNJI01000055.1"/>
</dbReference>
<keyword evidence="2" id="KW-0210">Decarboxylase</keyword>
<dbReference type="OrthoDB" id="9806325at2"/>
<dbReference type="Pfam" id="PF01293">
    <property type="entry name" value="PEPCK_ATP"/>
    <property type="match status" value="1"/>
</dbReference>
<evidence type="ECO:0000256" key="2">
    <source>
        <dbReference type="ARBA" id="ARBA00022793"/>
    </source>
</evidence>
<sequence>MLEELTTNLSDSRLVEISLKRKEGALASSGALRVLTGKYTGRSDKYIVEDTLVTHDIDWGTVNPISSSRFERLYQKAQRYMDAKELFIFDGFAGTDPGYRLPIRIVNEYAWYDLRDSNKGKTAYVCVAEQCMTCRVTRTLSHYWPRKSRLFVLWECFMGTSLGIERGRKTSLCH</sequence>
<keyword evidence="3" id="KW-0670">Pyruvate</keyword>
<dbReference type="AlphaFoldDB" id="A0A559K0C0"/>
<dbReference type="GO" id="GO:0005829">
    <property type="term" value="C:cytosol"/>
    <property type="evidence" value="ECO:0007669"/>
    <property type="project" value="TreeGrafter"/>
</dbReference>
<dbReference type="InterPro" id="IPR001272">
    <property type="entry name" value="PEP_carboxykinase_ATP"/>
</dbReference>
<comment type="caution">
    <text evidence="3">The sequence shown here is derived from an EMBL/GenBank/DDBJ whole genome shotgun (WGS) entry which is preliminary data.</text>
</comment>
<evidence type="ECO:0000313" key="3">
    <source>
        <dbReference type="EMBL" id="TVY05578.1"/>
    </source>
</evidence>
<accession>A0A559K0C0</accession>
<dbReference type="Proteomes" id="UP000317036">
    <property type="component" value="Unassembled WGS sequence"/>
</dbReference>
<dbReference type="InterPro" id="IPR008210">
    <property type="entry name" value="PEP_carboxykinase_N"/>
</dbReference>
<dbReference type="PANTHER" id="PTHR30031">
    <property type="entry name" value="PHOSPHOENOLPYRUVATE CARBOXYKINASE ATP"/>
    <property type="match status" value="1"/>
</dbReference>
<dbReference type="GO" id="GO:0006094">
    <property type="term" value="P:gluconeogenesis"/>
    <property type="evidence" value="ECO:0007669"/>
    <property type="project" value="UniProtKB-KW"/>
</dbReference>
<name>A0A559K0C0_9BACL</name>
<dbReference type="SUPFAM" id="SSF68923">
    <property type="entry name" value="PEP carboxykinase N-terminal domain"/>
    <property type="match status" value="1"/>
</dbReference>
<evidence type="ECO:0000313" key="4">
    <source>
        <dbReference type="Proteomes" id="UP000317036"/>
    </source>
</evidence>
<evidence type="ECO:0000256" key="1">
    <source>
        <dbReference type="ARBA" id="ARBA00022432"/>
    </source>
</evidence>
<keyword evidence="3" id="KW-0418">Kinase</keyword>
<dbReference type="GO" id="GO:0004612">
    <property type="term" value="F:phosphoenolpyruvate carboxykinase (ATP) activity"/>
    <property type="evidence" value="ECO:0007669"/>
    <property type="project" value="InterPro"/>
</dbReference>
<gene>
    <name evidence="3" type="ORF">FPZ49_29255</name>
</gene>
<dbReference type="GO" id="GO:0005524">
    <property type="term" value="F:ATP binding"/>
    <property type="evidence" value="ECO:0007669"/>
    <property type="project" value="InterPro"/>
</dbReference>
<proteinExistence type="predicted"/>
<dbReference type="PANTHER" id="PTHR30031:SF0">
    <property type="entry name" value="PHOSPHOENOLPYRUVATE CARBOXYKINASE (ATP)"/>
    <property type="match status" value="1"/>
</dbReference>
<dbReference type="EMBL" id="VNJI01000055">
    <property type="protein sequence ID" value="TVY05578.1"/>
    <property type="molecule type" value="Genomic_DNA"/>
</dbReference>
<protein>
    <submittedName>
        <fullName evidence="3">Phosphoenolpyruvate carboxykinase (ATP)</fullName>
    </submittedName>
</protein>
<keyword evidence="3" id="KW-0808">Transferase</keyword>
<keyword evidence="1" id="KW-0312">Gluconeogenesis</keyword>
<dbReference type="GO" id="GO:0016301">
    <property type="term" value="F:kinase activity"/>
    <property type="evidence" value="ECO:0007669"/>
    <property type="project" value="UniProtKB-KW"/>
</dbReference>
<keyword evidence="4" id="KW-1185">Reference proteome</keyword>
<dbReference type="Gene3D" id="3.40.449.10">
    <property type="entry name" value="Phosphoenolpyruvate Carboxykinase, domain 1"/>
    <property type="match status" value="1"/>
</dbReference>